<dbReference type="EMBL" id="JAAIUW010000012">
    <property type="protein sequence ID" value="KAF7805967.1"/>
    <property type="molecule type" value="Genomic_DNA"/>
</dbReference>
<accession>A0A834SRC0</accession>
<comment type="caution">
    <text evidence="1">The sequence shown here is derived from an EMBL/GenBank/DDBJ whole genome shotgun (WGS) entry which is preliminary data.</text>
</comment>
<keyword evidence="2" id="KW-1185">Reference proteome</keyword>
<proteinExistence type="predicted"/>
<sequence length="181" mass="19691">MTSSSLSASASTTPSPNTYSLFSGYSPIKLDRNNYLLWESMVLPLIKGNHLESHVDAQSALLAFESRLELMNQRSWRGGSRGGRRGGGGNHNGGNPPQCQLCGKFGHTASICYHSFDRNFQPNSSTSYMDSGGATHHVASYTDQLENFTCTGARTSSLRTRHFRFLWKTQGGAANGAGSEY</sequence>
<dbReference type="AlphaFoldDB" id="A0A834SRC0"/>
<name>A0A834SRC0_9FABA</name>
<gene>
    <name evidence="1" type="ORF">G2W53_038128</name>
</gene>
<evidence type="ECO:0000313" key="2">
    <source>
        <dbReference type="Proteomes" id="UP000634136"/>
    </source>
</evidence>
<evidence type="ECO:0000313" key="1">
    <source>
        <dbReference type="EMBL" id="KAF7805967.1"/>
    </source>
</evidence>
<protein>
    <submittedName>
        <fullName evidence="1">Retrovirus-related Pol polyprotein from transposon RE1</fullName>
    </submittedName>
</protein>
<organism evidence="1 2">
    <name type="scientific">Senna tora</name>
    <dbReference type="NCBI Taxonomy" id="362788"/>
    <lineage>
        <taxon>Eukaryota</taxon>
        <taxon>Viridiplantae</taxon>
        <taxon>Streptophyta</taxon>
        <taxon>Embryophyta</taxon>
        <taxon>Tracheophyta</taxon>
        <taxon>Spermatophyta</taxon>
        <taxon>Magnoliopsida</taxon>
        <taxon>eudicotyledons</taxon>
        <taxon>Gunneridae</taxon>
        <taxon>Pentapetalae</taxon>
        <taxon>rosids</taxon>
        <taxon>fabids</taxon>
        <taxon>Fabales</taxon>
        <taxon>Fabaceae</taxon>
        <taxon>Caesalpinioideae</taxon>
        <taxon>Cassia clade</taxon>
        <taxon>Senna</taxon>
    </lineage>
</organism>
<dbReference type="OrthoDB" id="1845088at2759"/>
<dbReference type="Proteomes" id="UP000634136">
    <property type="component" value="Unassembled WGS sequence"/>
</dbReference>
<reference evidence="1" key="1">
    <citation type="submission" date="2020-09" db="EMBL/GenBank/DDBJ databases">
        <title>Genome-Enabled Discovery of Anthraquinone Biosynthesis in Senna tora.</title>
        <authorList>
            <person name="Kang S.-H."/>
            <person name="Pandey R.P."/>
            <person name="Lee C.-M."/>
            <person name="Sim J.-S."/>
            <person name="Jeong J.-T."/>
            <person name="Choi B.-S."/>
            <person name="Jung M."/>
            <person name="Ginzburg D."/>
            <person name="Zhao K."/>
            <person name="Won S.Y."/>
            <person name="Oh T.-J."/>
            <person name="Yu Y."/>
            <person name="Kim N.-H."/>
            <person name="Lee O.R."/>
            <person name="Lee T.-H."/>
            <person name="Bashyal P."/>
            <person name="Kim T.-S."/>
            <person name="Lee W.-H."/>
            <person name="Kawkins C."/>
            <person name="Kim C.-K."/>
            <person name="Kim J.S."/>
            <person name="Ahn B.O."/>
            <person name="Rhee S.Y."/>
            <person name="Sohng J.K."/>
        </authorList>
    </citation>
    <scope>NUCLEOTIDE SEQUENCE</scope>
    <source>
        <tissue evidence="1">Leaf</tissue>
    </source>
</reference>